<comment type="caution">
    <text evidence="2">The sequence shown here is derived from an EMBL/GenBank/DDBJ whole genome shotgun (WGS) entry which is preliminary data.</text>
</comment>
<proteinExistence type="predicted"/>
<keyword evidence="1" id="KW-0472">Membrane</keyword>
<sequence>MKFLPDELIQIAAFVLVGVLGGAVKYLRQIKQKIKDFSIIQLLITVITGGFLGMLTYFLGTEMGMSGPMIGFMAGMAGLMGDEAISFYTSRFKRLP</sequence>
<dbReference type="EMBL" id="JAEMUH010000007">
    <property type="protein sequence ID" value="MBJ7550757.1"/>
    <property type="molecule type" value="Genomic_DNA"/>
</dbReference>
<feature type="transmembrane region" description="Helical" evidence="1">
    <location>
        <begin position="7"/>
        <end position="27"/>
    </location>
</feature>
<name>A0ABS0ZAS2_9GAMM</name>
<protein>
    <submittedName>
        <fullName evidence="2">Phage holin family protein</fullName>
    </submittedName>
</protein>
<feature type="transmembrane region" description="Helical" evidence="1">
    <location>
        <begin position="39"/>
        <end position="59"/>
    </location>
</feature>
<gene>
    <name evidence="2" type="ORF">JHD44_08690</name>
</gene>
<reference evidence="2 3" key="1">
    <citation type="submission" date="2020-12" db="EMBL/GenBank/DDBJ databases">
        <title>Comparative genome analysis of fungal antagonists Marinomonas ostreistagni 398 and M. spartinae 468.</title>
        <authorList>
            <person name="Fields J.L."/>
            <person name="Mavrodi O.V."/>
            <person name="Biber P.D."/>
            <person name="Indest K.J."/>
            <person name="Mavrodi D.V."/>
        </authorList>
    </citation>
    <scope>NUCLEOTIDE SEQUENCE [LARGE SCALE GENOMIC DNA]</scope>
    <source>
        <strain evidence="2 3">USM7</strain>
    </source>
</reference>
<evidence type="ECO:0000313" key="3">
    <source>
        <dbReference type="Proteomes" id="UP000598488"/>
    </source>
</evidence>
<dbReference type="InterPro" id="IPR032126">
    <property type="entry name" value="LydA_holin"/>
</dbReference>
<keyword evidence="3" id="KW-1185">Reference proteome</keyword>
<feature type="transmembrane region" description="Helical" evidence="1">
    <location>
        <begin position="65"/>
        <end position="88"/>
    </location>
</feature>
<keyword evidence="1" id="KW-1133">Transmembrane helix</keyword>
<dbReference type="Proteomes" id="UP000598488">
    <property type="component" value="Unassembled WGS sequence"/>
</dbReference>
<evidence type="ECO:0000256" key="1">
    <source>
        <dbReference type="SAM" id="Phobius"/>
    </source>
</evidence>
<keyword evidence="1" id="KW-0812">Transmembrane</keyword>
<accession>A0ABS0ZAS2</accession>
<dbReference type="Pfam" id="PF16083">
    <property type="entry name" value="Phage_holin_3_3"/>
    <property type="match status" value="1"/>
</dbReference>
<evidence type="ECO:0000313" key="2">
    <source>
        <dbReference type="EMBL" id="MBJ7550757.1"/>
    </source>
</evidence>
<dbReference type="RefSeq" id="WP_199462370.1">
    <property type="nucleotide sequence ID" value="NZ_JAEMUH010000007.1"/>
</dbReference>
<organism evidence="2 3">
    <name type="scientific">Marinomonas ostreistagni</name>
    <dbReference type="NCBI Taxonomy" id="359209"/>
    <lineage>
        <taxon>Bacteria</taxon>
        <taxon>Pseudomonadati</taxon>
        <taxon>Pseudomonadota</taxon>
        <taxon>Gammaproteobacteria</taxon>
        <taxon>Oceanospirillales</taxon>
        <taxon>Oceanospirillaceae</taxon>
        <taxon>Marinomonas</taxon>
    </lineage>
</organism>